<organism evidence="8 9">
    <name type="scientific">Lymnaea stagnalis</name>
    <name type="common">Great pond snail</name>
    <name type="synonym">Helix stagnalis</name>
    <dbReference type="NCBI Taxonomy" id="6523"/>
    <lineage>
        <taxon>Eukaryota</taxon>
        <taxon>Metazoa</taxon>
        <taxon>Spiralia</taxon>
        <taxon>Lophotrochozoa</taxon>
        <taxon>Mollusca</taxon>
        <taxon>Gastropoda</taxon>
        <taxon>Heterobranchia</taxon>
        <taxon>Euthyneura</taxon>
        <taxon>Panpulmonata</taxon>
        <taxon>Hygrophila</taxon>
        <taxon>Lymnaeoidea</taxon>
        <taxon>Lymnaeidae</taxon>
        <taxon>Lymnaea</taxon>
    </lineage>
</organism>
<dbReference type="EMBL" id="CAXITT010000891">
    <property type="protein sequence ID" value="CAL1546992.1"/>
    <property type="molecule type" value="Genomic_DNA"/>
</dbReference>
<dbReference type="PANTHER" id="PTHR19282:SF431">
    <property type="entry name" value="TETRASPANIN 26A, ISOFORM B-RELATED"/>
    <property type="match status" value="1"/>
</dbReference>
<dbReference type="PRINTS" id="PR00259">
    <property type="entry name" value="TMFOUR"/>
</dbReference>
<keyword evidence="3 7" id="KW-0812">Transmembrane</keyword>
<dbReference type="Pfam" id="PF00335">
    <property type="entry name" value="Tetraspanin"/>
    <property type="match status" value="1"/>
</dbReference>
<comment type="caution">
    <text evidence="8">The sequence shown here is derived from an EMBL/GenBank/DDBJ whole genome shotgun (WGS) entry which is preliminary data.</text>
</comment>
<dbReference type="Gene3D" id="1.10.1450.10">
    <property type="entry name" value="Tetraspanin"/>
    <property type="match status" value="1"/>
</dbReference>
<evidence type="ECO:0000256" key="4">
    <source>
        <dbReference type="ARBA" id="ARBA00022989"/>
    </source>
</evidence>
<reference evidence="8 9" key="1">
    <citation type="submission" date="2024-04" db="EMBL/GenBank/DDBJ databases">
        <authorList>
            <consortium name="Genoscope - CEA"/>
            <person name="William W."/>
        </authorList>
    </citation>
    <scope>NUCLEOTIDE SEQUENCE [LARGE SCALE GENOMIC DNA]</scope>
</reference>
<dbReference type="Proteomes" id="UP001497497">
    <property type="component" value="Unassembled WGS sequence"/>
</dbReference>
<sequence length="176" mass="19803">MLMSNGAIIDDVTDVFLDPYVLLCVVGGIIFLVTFFGCVGALRENICLLKLFHISLTTVLVLEGLLGTLVFLFYTMPEFRQAVKVGPEEILKKAVKQYFDDDGMKNWIDTVQREFQCCGVSMSNKGYLDWQDNIYFNCSDSNPSVHRCSVPISCCIFEPGDHINFWCGVGIMKETV</sequence>
<feature type="transmembrane region" description="Helical" evidence="7">
    <location>
        <begin position="20"/>
        <end position="42"/>
    </location>
</feature>
<evidence type="ECO:0000256" key="3">
    <source>
        <dbReference type="ARBA" id="ARBA00022692"/>
    </source>
</evidence>
<dbReference type="InterPro" id="IPR018499">
    <property type="entry name" value="Tetraspanin/Peripherin"/>
</dbReference>
<comment type="caution">
    <text evidence="7">Lacks conserved residue(s) required for the propagation of feature annotation.</text>
</comment>
<comment type="similarity">
    <text evidence="2 7">Belongs to the tetraspanin (TM4SF) family.</text>
</comment>
<accession>A0AAV2IIY2</accession>
<protein>
    <recommendedName>
        <fullName evidence="7">Tetraspanin</fullName>
    </recommendedName>
</protein>
<evidence type="ECO:0000313" key="8">
    <source>
        <dbReference type="EMBL" id="CAL1546992.1"/>
    </source>
</evidence>
<evidence type="ECO:0000313" key="9">
    <source>
        <dbReference type="Proteomes" id="UP001497497"/>
    </source>
</evidence>
<keyword evidence="5 7" id="KW-0472">Membrane</keyword>
<evidence type="ECO:0000256" key="2">
    <source>
        <dbReference type="ARBA" id="ARBA00006840"/>
    </source>
</evidence>
<evidence type="ECO:0000256" key="7">
    <source>
        <dbReference type="RuleBase" id="RU361218"/>
    </source>
</evidence>
<evidence type="ECO:0000256" key="5">
    <source>
        <dbReference type="ARBA" id="ARBA00023136"/>
    </source>
</evidence>
<dbReference type="PIRSF" id="PIRSF002419">
    <property type="entry name" value="Tetraspanin"/>
    <property type="match status" value="1"/>
</dbReference>
<feature type="transmembrane region" description="Helical" evidence="7">
    <location>
        <begin position="54"/>
        <end position="74"/>
    </location>
</feature>
<dbReference type="PANTHER" id="PTHR19282">
    <property type="entry name" value="TETRASPANIN"/>
    <property type="match status" value="1"/>
</dbReference>
<evidence type="ECO:0000256" key="1">
    <source>
        <dbReference type="ARBA" id="ARBA00004141"/>
    </source>
</evidence>
<proteinExistence type="inferred from homology"/>
<name>A0AAV2IIY2_LYMST</name>
<dbReference type="AlphaFoldDB" id="A0AAV2IIY2"/>
<evidence type="ECO:0000256" key="6">
    <source>
        <dbReference type="PIRSR" id="PIRSR002419-1"/>
    </source>
</evidence>
<keyword evidence="9" id="KW-1185">Reference proteome</keyword>
<gene>
    <name evidence="8" type="ORF">GSLYS_00020369001</name>
</gene>
<dbReference type="InterPro" id="IPR000301">
    <property type="entry name" value="Tetraspanin_animals"/>
</dbReference>
<keyword evidence="4 7" id="KW-1133">Transmembrane helix</keyword>
<keyword evidence="6" id="KW-1015">Disulfide bond</keyword>
<dbReference type="SUPFAM" id="SSF48652">
    <property type="entry name" value="Tetraspanin"/>
    <property type="match status" value="1"/>
</dbReference>
<comment type="subcellular location">
    <subcellularLocation>
        <location evidence="1 7">Membrane</location>
        <topology evidence="1 7">Multi-pass membrane protein</topology>
    </subcellularLocation>
</comment>
<dbReference type="InterPro" id="IPR008952">
    <property type="entry name" value="Tetraspanin_EC2_sf"/>
</dbReference>
<dbReference type="GO" id="GO:0005886">
    <property type="term" value="C:plasma membrane"/>
    <property type="evidence" value="ECO:0007669"/>
    <property type="project" value="TreeGrafter"/>
</dbReference>
<feature type="disulfide bond" evidence="6">
    <location>
        <begin position="118"/>
        <end position="138"/>
    </location>
</feature>
<feature type="non-terminal residue" evidence="8">
    <location>
        <position position="176"/>
    </location>
</feature>
<feature type="disulfide bond" evidence="6">
    <location>
        <begin position="117"/>
        <end position="154"/>
    </location>
</feature>